<dbReference type="SUPFAM" id="SSF46955">
    <property type="entry name" value="Putative DNA-binding domain"/>
    <property type="match status" value="1"/>
</dbReference>
<feature type="domain" description="Helix-turn-helix" evidence="2">
    <location>
        <begin position="5"/>
        <end position="50"/>
    </location>
</feature>
<dbReference type="InterPro" id="IPR009061">
    <property type="entry name" value="DNA-bd_dom_put_sf"/>
</dbReference>
<dbReference type="Gene3D" id="3.40.50.280">
    <property type="entry name" value="Cobalamin-binding domain"/>
    <property type="match status" value="1"/>
</dbReference>
<dbReference type="Gene3D" id="1.10.1240.10">
    <property type="entry name" value="Methionine synthase domain"/>
    <property type="match status" value="1"/>
</dbReference>
<accession>A0ABV4TUI9</accession>
<evidence type="ECO:0000313" key="3">
    <source>
        <dbReference type="EMBL" id="MFA9460996.1"/>
    </source>
</evidence>
<dbReference type="SUPFAM" id="SSF52242">
    <property type="entry name" value="Cobalamin (vitamin B12)-binding domain"/>
    <property type="match status" value="1"/>
</dbReference>
<evidence type="ECO:0000259" key="1">
    <source>
        <dbReference type="Pfam" id="PF02607"/>
    </source>
</evidence>
<evidence type="ECO:0000313" key="4">
    <source>
        <dbReference type="Proteomes" id="UP001575181"/>
    </source>
</evidence>
<sequence length="303" mass="32689">MKENLSPKEVAEAIDVSESSVKRWVDGGRLEAFRTAGGHRRILQEEALRFARSEGFRLVRPDLLGLPEAPVEDAGAEEPEESFHRALMSGREAEASGLLVGRYMDGQPLPHILDTLISPSLRRIGELWRETEEGIFIEHRAADICERALDQFRELAPPLPDDAPVAVGGSSARDAHSLPSRMAATVLHEQGWRVVNLGAFTPPSTLRHAVSENGARLAWVAVTLLEPGNQIRRLVADYHAALQEESTPVSLAVGGPFFRGADISGLSGAQLVTSMGELAAFAQGLHARNDPDGPGPAHEESTG</sequence>
<feature type="domain" description="B12-binding N-terminal" evidence="1">
    <location>
        <begin position="81"/>
        <end position="151"/>
    </location>
</feature>
<keyword evidence="4" id="KW-1185">Reference proteome</keyword>
<dbReference type="RefSeq" id="WP_373655775.1">
    <property type="nucleotide sequence ID" value="NZ_JBGUAW010000005.1"/>
</dbReference>
<reference evidence="3 4" key="1">
    <citation type="submission" date="2024-08" db="EMBL/GenBank/DDBJ databases">
        <title>Whole-genome sequencing of halo(alkali)philic microorganisms from hypersaline lakes.</title>
        <authorList>
            <person name="Sorokin D.Y."/>
            <person name="Merkel A.Y."/>
            <person name="Messina E."/>
            <person name="Yakimov M."/>
        </authorList>
    </citation>
    <scope>NUCLEOTIDE SEQUENCE [LARGE SCALE GENOMIC DNA]</scope>
    <source>
        <strain evidence="3 4">Cl-TMA</strain>
    </source>
</reference>
<dbReference type="Pfam" id="PF12728">
    <property type="entry name" value="HTH_17"/>
    <property type="match status" value="1"/>
</dbReference>
<organism evidence="3 4">
    <name type="scientific">Thiohalorhabdus methylotrophus</name>
    <dbReference type="NCBI Taxonomy" id="3242694"/>
    <lineage>
        <taxon>Bacteria</taxon>
        <taxon>Pseudomonadati</taxon>
        <taxon>Pseudomonadota</taxon>
        <taxon>Gammaproteobacteria</taxon>
        <taxon>Thiohalorhabdales</taxon>
        <taxon>Thiohalorhabdaceae</taxon>
        <taxon>Thiohalorhabdus</taxon>
    </lineage>
</organism>
<name>A0ABV4TUI9_9GAMM</name>
<dbReference type="InterPro" id="IPR036724">
    <property type="entry name" value="Cobalamin-bd_sf"/>
</dbReference>
<dbReference type="InterPro" id="IPR036594">
    <property type="entry name" value="Meth_synthase_dom"/>
</dbReference>
<comment type="caution">
    <text evidence="3">The sequence shown here is derived from an EMBL/GenBank/DDBJ whole genome shotgun (WGS) entry which is preliminary data.</text>
</comment>
<dbReference type="CDD" id="cd04762">
    <property type="entry name" value="HTH_MerR-trunc"/>
    <property type="match status" value="1"/>
</dbReference>
<dbReference type="InterPro" id="IPR003759">
    <property type="entry name" value="Cbl-bd_cap"/>
</dbReference>
<gene>
    <name evidence="3" type="ORF">ACERLL_09175</name>
</gene>
<dbReference type="EMBL" id="JBGUAW010000005">
    <property type="protein sequence ID" value="MFA9460996.1"/>
    <property type="molecule type" value="Genomic_DNA"/>
</dbReference>
<dbReference type="InterPro" id="IPR041657">
    <property type="entry name" value="HTH_17"/>
</dbReference>
<dbReference type="Proteomes" id="UP001575181">
    <property type="component" value="Unassembled WGS sequence"/>
</dbReference>
<protein>
    <submittedName>
        <fullName evidence="3">Helix-turn-helix domain-containing protein</fullName>
    </submittedName>
</protein>
<dbReference type="Pfam" id="PF02607">
    <property type="entry name" value="B12-binding_2"/>
    <property type="match status" value="1"/>
</dbReference>
<proteinExistence type="predicted"/>
<evidence type="ECO:0000259" key="2">
    <source>
        <dbReference type="Pfam" id="PF12728"/>
    </source>
</evidence>
<dbReference type="Gene3D" id="1.10.1660.10">
    <property type="match status" value="1"/>
</dbReference>